<keyword evidence="1" id="KW-0472">Membrane</keyword>
<dbReference type="PATRIC" id="fig|277988.4.peg.138"/>
<evidence type="ECO:0000313" key="3">
    <source>
        <dbReference type="EMBL" id="KQH83224.1"/>
    </source>
</evidence>
<dbReference type="KEGG" id="ttd:A3L14_10975"/>
<accession>A0A0Q2URG9</accession>
<evidence type="ECO:0000313" key="2">
    <source>
        <dbReference type="EMBL" id="ASJ13369.1"/>
    </source>
</evidence>
<keyword evidence="7" id="KW-1185">Reference proteome</keyword>
<feature type="transmembrane region" description="Helical" evidence="1">
    <location>
        <begin position="6"/>
        <end position="21"/>
    </location>
</feature>
<dbReference type="Proteomes" id="UP000250136">
    <property type="component" value="Chromosome"/>
</dbReference>
<dbReference type="GeneID" id="33334955"/>
<dbReference type="EMBL" id="LIXN01000002">
    <property type="protein sequence ID" value="KQH83224.1"/>
    <property type="molecule type" value="Genomic_DNA"/>
</dbReference>
<evidence type="ECO:0000256" key="1">
    <source>
        <dbReference type="SAM" id="Phobius"/>
    </source>
</evidence>
<reference evidence="3 5" key="1">
    <citation type="submission" date="2015-08" db="EMBL/GenBank/DDBJ databases">
        <title>Thermococcus thioreducens DSM 14981 genome sequencing.</title>
        <authorList>
            <person name="Hong S.-J."/>
            <person name="Kim M.-C."/>
            <person name="Shin J.-H."/>
        </authorList>
    </citation>
    <scope>NUCLEOTIDE SEQUENCE [LARGE SCALE GENOMIC DNA]</scope>
    <source>
        <strain evidence="3 5">DSM 14981</strain>
    </source>
</reference>
<evidence type="ECO:0000313" key="6">
    <source>
        <dbReference type="Proteomes" id="UP000182125"/>
    </source>
</evidence>
<reference evidence="2 7" key="2">
    <citation type="submission" date="2016-04" db="EMBL/GenBank/DDBJ databases">
        <title>Complete genome sequence of Thermococcus thioreducens type strain OGL-20P.</title>
        <authorList>
            <person name="Oger P.M."/>
        </authorList>
    </citation>
    <scope>NUCLEOTIDE SEQUENCE [LARGE SCALE GENOMIC DNA]</scope>
    <source>
        <strain evidence="2 7">OGL-20P</strain>
    </source>
</reference>
<dbReference type="Proteomes" id="UP000182125">
    <property type="component" value="Unassembled WGS sequence"/>
</dbReference>
<evidence type="ECO:0000313" key="4">
    <source>
        <dbReference type="EMBL" id="SEW23366.1"/>
    </source>
</evidence>
<evidence type="ECO:0000313" key="7">
    <source>
        <dbReference type="Proteomes" id="UP000250136"/>
    </source>
</evidence>
<proteinExistence type="predicted"/>
<dbReference type="Proteomes" id="UP000051862">
    <property type="component" value="Unassembled WGS sequence"/>
</dbReference>
<dbReference type="EMBL" id="FOIW01000003">
    <property type="protein sequence ID" value="SEW23366.1"/>
    <property type="molecule type" value="Genomic_DNA"/>
</dbReference>
<protein>
    <submittedName>
        <fullName evidence="3">Uncharacterized protein</fullName>
    </submittedName>
</protein>
<keyword evidence="1" id="KW-0812">Transmembrane</keyword>
<name>A0A0Q2URG9_9EURY</name>
<organism evidence="3 5">
    <name type="scientific">Thermococcus thioreducens</name>
    <dbReference type="NCBI Taxonomy" id="277988"/>
    <lineage>
        <taxon>Archaea</taxon>
        <taxon>Methanobacteriati</taxon>
        <taxon>Methanobacteriota</taxon>
        <taxon>Thermococci</taxon>
        <taxon>Thermococcales</taxon>
        <taxon>Thermococcaceae</taxon>
        <taxon>Thermococcus</taxon>
    </lineage>
</organism>
<evidence type="ECO:0000313" key="5">
    <source>
        <dbReference type="Proteomes" id="UP000051862"/>
    </source>
</evidence>
<sequence>MFEWFFIISILLGGWLVYEIFQDKIHGPGRYWITINVEGDADRVEYLIRQLAKDQKIKIRSYKVTAEKPTLKKKAKTPKALKGIPEL</sequence>
<dbReference type="OrthoDB" id="101092at2157"/>
<gene>
    <name evidence="2" type="ORF">A3L14_10975</name>
    <name evidence="3" type="ORF">AMR53_00635</name>
    <name evidence="4" type="ORF">SAMN05216170_2303</name>
</gene>
<dbReference type="EMBL" id="CP015105">
    <property type="protein sequence ID" value="ASJ13369.1"/>
    <property type="molecule type" value="Genomic_DNA"/>
</dbReference>
<reference evidence="4 6" key="3">
    <citation type="submission" date="2016-10" db="EMBL/GenBank/DDBJ databases">
        <authorList>
            <person name="de Groot N.N."/>
        </authorList>
    </citation>
    <scope>NUCLEOTIDE SEQUENCE [LARGE SCALE GENOMIC DNA]</scope>
    <source>
        <strain evidence="4 6">OGL-20</strain>
    </source>
</reference>
<dbReference type="RefSeq" id="WP_055428428.1">
    <property type="nucleotide sequence ID" value="NZ_CP015105.1"/>
</dbReference>
<dbReference type="STRING" id="277988.SAMN05216170_2303"/>
<dbReference type="AlphaFoldDB" id="A0A0Q2URG9"/>
<keyword evidence="1" id="KW-1133">Transmembrane helix</keyword>